<name>A0ABT7NQG6_9SPHI</name>
<dbReference type="PROSITE" id="PS51257">
    <property type="entry name" value="PROKAR_LIPOPROTEIN"/>
    <property type="match status" value="1"/>
</dbReference>
<proteinExistence type="predicted"/>
<accession>A0ABT7NQG6</accession>
<organism evidence="1 2">
    <name type="scientific">Sphingobacterium hotanense</name>
    <dbReference type="NCBI Taxonomy" id="649196"/>
    <lineage>
        <taxon>Bacteria</taxon>
        <taxon>Pseudomonadati</taxon>
        <taxon>Bacteroidota</taxon>
        <taxon>Sphingobacteriia</taxon>
        <taxon>Sphingobacteriales</taxon>
        <taxon>Sphingobacteriaceae</taxon>
        <taxon>Sphingobacterium</taxon>
    </lineage>
</organism>
<evidence type="ECO:0000313" key="1">
    <source>
        <dbReference type="EMBL" id="MDM1049446.1"/>
    </source>
</evidence>
<keyword evidence="2" id="KW-1185">Reference proteome</keyword>
<dbReference type="EMBL" id="JACAGK010000046">
    <property type="protein sequence ID" value="MDM1049446.1"/>
    <property type="molecule type" value="Genomic_DNA"/>
</dbReference>
<reference evidence="1" key="2">
    <citation type="journal article" date="2022" name="Sci. Total Environ.">
        <title>Prevalence, transmission, and molecular epidemiology of tet(X)-positive bacteria among humans, animals, and environmental niches in China: An epidemiological, and genomic-based study.</title>
        <authorList>
            <person name="Dong N."/>
            <person name="Zeng Y."/>
            <person name="Cai C."/>
            <person name="Sun C."/>
            <person name="Lu J."/>
            <person name="Liu C."/>
            <person name="Zhou H."/>
            <person name="Sun Q."/>
            <person name="Shu L."/>
            <person name="Wang H."/>
            <person name="Wang Y."/>
            <person name="Wang S."/>
            <person name="Wu C."/>
            <person name="Chan E.W."/>
            <person name="Chen G."/>
            <person name="Shen Z."/>
            <person name="Chen S."/>
            <person name="Zhang R."/>
        </authorList>
    </citation>
    <scope>NUCLEOTIDE SEQUENCE</scope>
    <source>
        <strain evidence="1">R1692</strain>
    </source>
</reference>
<evidence type="ECO:0008006" key="3">
    <source>
        <dbReference type="Google" id="ProtNLM"/>
    </source>
</evidence>
<gene>
    <name evidence="1" type="ORF">HX018_14490</name>
</gene>
<protein>
    <recommendedName>
        <fullName evidence="3">DUF4825 domain-containing protein</fullName>
    </recommendedName>
</protein>
<comment type="caution">
    <text evidence="1">The sequence shown here is derived from an EMBL/GenBank/DDBJ whole genome shotgun (WGS) entry which is preliminary data.</text>
</comment>
<sequence length="196" mass="22605">MKSFLFAPILMFIFLSCQSGQKPQEIKDTARTLPKLDTNVREIPQEGAVAIDLTAIPEKSFPYTDSTNFDNYKDDGISDPALIKALKFERGFQSEQDVRIRYQLKFSDDITGLVVTYPMREHELNTTLLLLDTALKIIDQMDIAYDEIAESAIREISLIEKEKLSIAHWNYFPEEPTVERRVYQIRQDGKLLPLKN</sequence>
<reference evidence="1" key="1">
    <citation type="submission" date="2020-06" db="EMBL/GenBank/DDBJ databases">
        <authorList>
            <person name="Dong N."/>
        </authorList>
    </citation>
    <scope>NUCLEOTIDE SEQUENCE</scope>
    <source>
        <strain evidence="1">R1692</strain>
    </source>
</reference>
<dbReference type="RefSeq" id="WP_286651872.1">
    <property type="nucleotide sequence ID" value="NZ_JACAGK010000046.1"/>
</dbReference>
<dbReference type="Proteomes" id="UP001170954">
    <property type="component" value="Unassembled WGS sequence"/>
</dbReference>
<evidence type="ECO:0000313" key="2">
    <source>
        <dbReference type="Proteomes" id="UP001170954"/>
    </source>
</evidence>